<protein>
    <submittedName>
        <fullName evidence="5">Hemerythrin</fullName>
    </submittedName>
</protein>
<dbReference type="SUPFAM" id="SSF47188">
    <property type="entry name" value="Hemerythrin-like"/>
    <property type="match status" value="1"/>
</dbReference>
<dbReference type="STRING" id="1619234.SAMN05421730_103235"/>
<proteinExistence type="inferred from homology"/>
<comment type="similarity">
    <text evidence="1">Belongs to the hemerythrin family.</text>
</comment>
<evidence type="ECO:0000313" key="6">
    <source>
        <dbReference type="Proteomes" id="UP000199315"/>
    </source>
</evidence>
<gene>
    <name evidence="5" type="ORF">SAMN05421730_103235</name>
</gene>
<dbReference type="Pfam" id="PF01814">
    <property type="entry name" value="Hemerythrin"/>
    <property type="match status" value="1"/>
</dbReference>
<evidence type="ECO:0000256" key="1">
    <source>
        <dbReference type="ARBA" id="ARBA00010587"/>
    </source>
</evidence>
<dbReference type="GO" id="GO:0046872">
    <property type="term" value="F:metal ion binding"/>
    <property type="evidence" value="ECO:0007669"/>
    <property type="project" value="UniProtKB-KW"/>
</dbReference>
<evidence type="ECO:0000259" key="4">
    <source>
        <dbReference type="Pfam" id="PF01814"/>
    </source>
</evidence>
<dbReference type="AlphaFoldDB" id="A0A1D3TXQ3"/>
<reference evidence="5 6" key="1">
    <citation type="submission" date="2016-09" db="EMBL/GenBank/DDBJ databases">
        <authorList>
            <person name="Capua I."/>
            <person name="De Benedictis P."/>
            <person name="Joannis T."/>
            <person name="Lombin L.H."/>
            <person name="Cattoli G."/>
        </authorList>
    </citation>
    <scope>NUCLEOTIDE SEQUENCE [LARGE SCALE GENOMIC DNA]</scope>
    <source>
        <strain evidence="5 6">GluBS11</strain>
    </source>
</reference>
<dbReference type="Proteomes" id="UP000199315">
    <property type="component" value="Unassembled WGS sequence"/>
</dbReference>
<dbReference type="InterPro" id="IPR035938">
    <property type="entry name" value="Hemerythrin-like_sf"/>
</dbReference>
<dbReference type="CDD" id="cd12107">
    <property type="entry name" value="Hemerythrin"/>
    <property type="match status" value="1"/>
</dbReference>
<accession>A0A1D3TXQ3</accession>
<keyword evidence="3" id="KW-0408">Iron</keyword>
<name>A0A1D3TXQ3_9FIRM</name>
<dbReference type="OrthoDB" id="9797092at2"/>
<organism evidence="5 6">
    <name type="scientific">Anaerobium acetethylicum</name>
    <dbReference type="NCBI Taxonomy" id="1619234"/>
    <lineage>
        <taxon>Bacteria</taxon>
        <taxon>Bacillati</taxon>
        <taxon>Bacillota</taxon>
        <taxon>Clostridia</taxon>
        <taxon>Lachnospirales</taxon>
        <taxon>Lachnospiraceae</taxon>
        <taxon>Anaerobium</taxon>
    </lineage>
</organism>
<sequence length="129" mass="15467">MYEMKPEFFTGIELVDTEHARLFELANEAYELMQDDFTPDKYDYILSILNSLNDYAKQHFKDEEAYMESIQYKRLFTQKIEHQAFISKLEEFDLESIDENQEQAILSILTFLNDWLVQHILEKDLLIGK</sequence>
<dbReference type="RefSeq" id="WP_091236394.1">
    <property type="nucleotide sequence ID" value="NZ_FMKA01000032.1"/>
</dbReference>
<evidence type="ECO:0000256" key="2">
    <source>
        <dbReference type="ARBA" id="ARBA00022723"/>
    </source>
</evidence>
<feature type="domain" description="Hemerythrin-like" evidence="4">
    <location>
        <begin position="10"/>
        <end position="124"/>
    </location>
</feature>
<dbReference type="EMBL" id="FMKA01000032">
    <property type="protein sequence ID" value="SCP99119.1"/>
    <property type="molecule type" value="Genomic_DNA"/>
</dbReference>
<dbReference type="NCBIfam" id="TIGR02481">
    <property type="entry name" value="hemeryth_dom"/>
    <property type="match status" value="1"/>
</dbReference>
<dbReference type="PANTHER" id="PTHR37164">
    <property type="entry name" value="BACTERIOHEMERYTHRIN"/>
    <property type="match status" value="1"/>
</dbReference>
<evidence type="ECO:0000256" key="3">
    <source>
        <dbReference type="ARBA" id="ARBA00023004"/>
    </source>
</evidence>
<keyword evidence="2" id="KW-0479">Metal-binding</keyword>
<evidence type="ECO:0000313" key="5">
    <source>
        <dbReference type="EMBL" id="SCP99119.1"/>
    </source>
</evidence>
<keyword evidence="6" id="KW-1185">Reference proteome</keyword>
<dbReference type="PANTHER" id="PTHR37164:SF1">
    <property type="entry name" value="BACTERIOHEMERYTHRIN"/>
    <property type="match status" value="1"/>
</dbReference>
<dbReference type="InterPro" id="IPR050669">
    <property type="entry name" value="Hemerythrin"/>
</dbReference>
<dbReference type="InterPro" id="IPR012827">
    <property type="entry name" value="Hemerythrin_metal-bd"/>
</dbReference>
<dbReference type="InterPro" id="IPR012312">
    <property type="entry name" value="Hemerythrin-like"/>
</dbReference>
<dbReference type="Gene3D" id="1.20.120.50">
    <property type="entry name" value="Hemerythrin-like"/>
    <property type="match status" value="1"/>
</dbReference>
<dbReference type="NCBIfam" id="NF033749">
    <property type="entry name" value="bact_hemeryth"/>
    <property type="match status" value="1"/>
</dbReference>